<dbReference type="EMBL" id="JAJSOF020000031">
    <property type="protein sequence ID" value="KAJ4430934.1"/>
    <property type="molecule type" value="Genomic_DNA"/>
</dbReference>
<evidence type="ECO:0000313" key="1">
    <source>
        <dbReference type="EMBL" id="KAJ4430934.1"/>
    </source>
</evidence>
<sequence length="154" mass="16793">MAGLCEGGNEPSGSLKAIYQTGIETTPERNSGSAGKRLSRLSYVGGCYCLKRAPDYSQDVSTGSTLGKVITISPALPSSELKTQRNYMEENVQPVHKAVYDILYGKRAQRQRLSIPVNGVRHSRTLQPFLSVSAFSLFPAFKDTLQQIAAFCCL</sequence>
<proteinExistence type="predicted"/>
<gene>
    <name evidence="1" type="ORF">ANN_19527</name>
</gene>
<accession>A0ABQ8SA50</accession>
<comment type="caution">
    <text evidence="1">The sequence shown here is derived from an EMBL/GenBank/DDBJ whole genome shotgun (WGS) entry which is preliminary data.</text>
</comment>
<reference evidence="1 2" key="1">
    <citation type="journal article" date="2022" name="Allergy">
        <title>Genome assembly and annotation of Periplaneta americana reveal a comprehensive cockroach allergen profile.</title>
        <authorList>
            <person name="Wang L."/>
            <person name="Xiong Q."/>
            <person name="Saelim N."/>
            <person name="Wang L."/>
            <person name="Nong W."/>
            <person name="Wan A.T."/>
            <person name="Shi M."/>
            <person name="Liu X."/>
            <person name="Cao Q."/>
            <person name="Hui J.H.L."/>
            <person name="Sookrung N."/>
            <person name="Leung T.F."/>
            <person name="Tungtrongchitr A."/>
            <person name="Tsui S.K.W."/>
        </authorList>
    </citation>
    <scope>NUCLEOTIDE SEQUENCE [LARGE SCALE GENOMIC DNA]</scope>
    <source>
        <strain evidence="1">PWHHKU_190912</strain>
    </source>
</reference>
<name>A0ABQ8SA50_PERAM</name>
<organism evidence="1 2">
    <name type="scientific">Periplaneta americana</name>
    <name type="common">American cockroach</name>
    <name type="synonym">Blatta americana</name>
    <dbReference type="NCBI Taxonomy" id="6978"/>
    <lineage>
        <taxon>Eukaryota</taxon>
        <taxon>Metazoa</taxon>
        <taxon>Ecdysozoa</taxon>
        <taxon>Arthropoda</taxon>
        <taxon>Hexapoda</taxon>
        <taxon>Insecta</taxon>
        <taxon>Pterygota</taxon>
        <taxon>Neoptera</taxon>
        <taxon>Polyneoptera</taxon>
        <taxon>Dictyoptera</taxon>
        <taxon>Blattodea</taxon>
        <taxon>Blattoidea</taxon>
        <taxon>Blattidae</taxon>
        <taxon>Blattinae</taxon>
        <taxon>Periplaneta</taxon>
    </lineage>
</organism>
<protein>
    <submittedName>
        <fullName evidence="1">Uncharacterized protein</fullName>
    </submittedName>
</protein>
<keyword evidence="2" id="KW-1185">Reference proteome</keyword>
<dbReference type="Proteomes" id="UP001148838">
    <property type="component" value="Unassembled WGS sequence"/>
</dbReference>
<evidence type="ECO:0000313" key="2">
    <source>
        <dbReference type="Proteomes" id="UP001148838"/>
    </source>
</evidence>